<comment type="caution">
    <text evidence="2">The sequence shown here is derived from an EMBL/GenBank/DDBJ whole genome shotgun (WGS) entry which is preliminary data.</text>
</comment>
<name>A0A3P1YDM3_TANFO</name>
<evidence type="ECO:0000259" key="1">
    <source>
        <dbReference type="Pfam" id="PF01548"/>
    </source>
</evidence>
<evidence type="ECO:0000313" key="3">
    <source>
        <dbReference type="Proteomes" id="UP000279860"/>
    </source>
</evidence>
<feature type="non-terminal residue" evidence="2">
    <location>
        <position position="1"/>
    </location>
</feature>
<evidence type="ECO:0000313" key="2">
    <source>
        <dbReference type="EMBL" id="RRD68775.1"/>
    </source>
</evidence>
<gene>
    <name evidence="2" type="ORF">EII41_13980</name>
</gene>
<accession>A0A3P1YDM3</accession>
<proteinExistence type="predicted"/>
<dbReference type="EMBL" id="RQYN01000213">
    <property type="protein sequence ID" value="RRD68775.1"/>
    <property type="molecule type" value="Genomic_DNA"/>
</dbReference>
<dbReference type="AlphaFoldDB" id="A0A3P1YDM3"/>
<dbReference type="RefSeq" id="WP_148091788.1">
    <property type="nucleotide sequence ID" value="NZ_RQYN01000213.1"/>
</dbReference>
<feature type="non-terminal residue" evidence="2">
    <location>
        <position position="74"/>
    </location>
</feature>
<dbReference type="InterPro" id="IPR002525">
    <property type="entry name" value="Transp_IS110-like_N"/>
</dbReference>
<protein>
    <submittedName>
        <fullName evidence="2">IS110 family transposase</fullName>
    </submittedName>
</protein>
<organism evidence="2 3">
    <name type="scientific">Tannerella forsythia</name>
    <name type="common">Bacteroides forsythus</name>
    <dbReference type="NCBI Taxonomy" id="28112"/>
    <lineage>
        <taxon>Bacteria</taxon>
        <taxon>Pseudomonadati</taxon>
        <taxon>Bacteroidota</taxon>
        <taxon>Bacteroidia</taxon>
        <taxon>Bacteroidales</taxon>
        <taxon>Tannerellaceae</taxon>
        <taxon>Tannerella</taxon>
    </lineage>
</organism>
<dbReference type="GO" id="GO:0003677">
    <property type="term" value="F:DNA binding"/>
    <property type="evidence" value="ECO:0007669"/>
    <property type="project" value="InterPro"/>
</dbReference>
<feature type="domain" description="Transposase IS110-like N-terminal" evidence="1">
    <location>
        <begin position="4"/>
        <end position="72"/>
    </location>
</feature>
<reference evidence="2 3" key="1">
    <citation type="submission" date="2018-11" db="EMBL/GenBank/DDBJ databases">
        <title>Genomes From Bacteria Associated with the Canine Oral Cavity: a Test Case for Automated Genome-Based Taxonomic Assignment.</title>
        <authorList>
            <person name="Coil D.A."/>
            <person name="Jospin G."/>
            <person name="Darling A.E."/>
            <person name="Wallis C."/>
            <person name="Davis I.J."/>
            <person name="Harris S."/>
            <person name="Eisen J.A."/>
            <person name="Holcombe L.J."/>
            <person name="O'Flynn C."/>
        </authorList>
    </citation>
    <scope>NUCLEOTIDE SEQUENCE [LARGE SCALE GENOMIC DNA]</scope>
    <source>
        <strain evidence="2 3">OH1426_COT-023</strain>
    </source>
</reference>
<dbReference type="GO" id="GO:0004803">
    <property type="term" value="F:transposase activity"/>
    <property type="evidence" value="ECO:0007669"/>
    <property type="project" value="InterPro"/>
</dbReference>
<dbReference type="Proteomes" id="UP000279860">
    <property type="component" value="Unassembled WGS sequence"/>
</dbReference>
<dbReference type="GO" id="GO:0006313">
    <property type="term" value="P:DNA transposition"/>
    <property type="evidence" value="ECO:0007669"/>
    <property type="project" value="InterPro"/>
</dbReference>
<dbReference type="Pfam" id="PF01548">
    <property type="entry name" value="DEDD_Tnp_IS110"/>
    <property type="match status" value="1"/>
</dbReference>
<sequence>AASMVNPKQIKHFSRMMMTVTKTDTKDACLIAMYGEKMAPGVYKMPSEAVMLLKQKKTIIRQLKKQLTASKNLK</sequence>